<organism evidence="2">
    <name type="scientific">Myoviridae sp. ctIty1</name>
    <dbReference type="NCBI Taxonomy" id="2827673"/>
    <lineage>
        <taxon>Viruses</taxon>
        <taxon>Duplodnaviria</taxon>
        <taxon>Heunggongvirae</taxon>
        <taxon>Uroviricota</taxon>
        <taxon>Caudoviricetes</taxon>
    </lineage>
</organism>
<reference evidence="2" key="1">
    <citation type="journal article" date="2021" name="Proc. Natl. Acad. Sci. U.S.A.">
        <title>A Catalog of Tens of Thousands of Viruses from Human Metagenomes Reveals Hidden Associations with Chronic Diseases.</title>
        <authorList>
            <person name="Tisza M.J."/>
            <person name="Buck C.B."/>
        </authorList>
    </citation>
    <scope>NUCLEOTIDE SEQUENCE</scope>
    <source>
        <strain evidence="2">CtIty1</strain>
    </source>
</reference>
<keyword evidence="1" id="KW-0812">Transmembrane</keyword>
<keyword evidence="1" id="KW-0472">Membrane</keyword>
<feature type="transmembrane region" description="Helical" evidence="1">
    <location>
        <begin position="340"/>
        <end position="360"/>
    </location>
</feature>
<sequence>MTLFKQGDELLTNDDLLDFSKTTPINSFYKDIDPGQGGVEIKYLDVIYAVDLKTIQALSDNYSNDLEAIDSDVHPDFVQFMNKADIDIERFFNTAFRILNNFVEHIWVRIIPRIYFISYSEKYLDSKDPVGILMNPVPSIKIIRTDPVSNHDLDNIYKISTYKVKNSEYINYLKTLEVTTDPNNMKIYTLKMGEVARDIKLDCDENKLIIMIDKCKCLFNGYKDNNDEMVDMFDRVKSNIKGNLLLSYFKTLLASKQVYIFSRYEIFSHQDSYSREIVSLYSAANVSDIKDLYLLGHGNEYKYYKNAEYVEVDDIRDMVGNSNIVRRPVIIRKDASNIELASIIILLLAICLVIYTIIFYL</sequence>
<evidence type="ECO:0000313" key="2">
    <source>
        <dbReference type="EMBL" id="DAF62474.1"/>
    </source>
</evidence>
<accession>A0A8S5TI84</accession>
<evidence type="ECO:0000256" key="1">
    <source>
        <dbReference type="SAM" id="Phobius"/>
    </source>
</evidence>
<proteinExistence type="predicted"/>
<keyword evidence="1" id="KW-1133">Transmembrane helix</keyword>
<protein>
    <submittedName>
        <fullName evidence="2">Uncharacterized protein</fullName>
    </submittedName>
</protein>
<name>A0A8S5TI84_9CAUD</name>
<dbReference type="EMBL" id="BK032823">
    <property type="protein sequence ID" value="DAF62474.1"/>
    <property type="molecule type" value="Genomic_DNA"/>
</dbReference>